<dbReference type="Proteomes" id="UP000325315">
    <property type="component" value="Unassembled WGS sequence"/>
</dbReference>
<evidence type="ECO:0000313" key="2">
    <source>
        <dbReference type="Proteomes" id="UP000325315"/>
    </source>
</evidence>
<accession>A0A5B6VVX6</accession>
<proteinExistence type="predicted"/>
<comment type="caution">
    <text evidence="1">The sequence shown here is derived from an EMBL/GenBank/DDBJ whole genome shotgun (WGS) entry which is preliminary data.</text>
</comment>
<reference evidence="2" key="1">
    <citation type="journal article" date="2019" name="Plant Biotechnol. J.">
        <title>Genome sequencing of the Australian wild diploid species Gossypium australe highlights disease resistance and delayed gland morphogenesis.</title>
        <authorList>
            <person name="Cai Y."/>
            <person name="Cai X."/>
            <person name="Wang Q."/>
            <person name="Wang P."/>
            <person name="Zhang Y."/>
            <person name="Cai C."/>
            <person name="Xu Y."/>
            <person name="Wang K."/>
            <person name="Zhou Z."/>
            <person name="Wang C."/>
            <person name="Geng S."/>
            <person name="Li B."/>
            <person name="Dong Q."/>
            <person name="Hou Y."/>
            <person name="Wang H."/>
            <person name="Ai P."/>
            <person name="Liu Z."/>
            <person name="Yi F."/>
            <person name="Sun M."/>
            <person name="An G."/>
            <person name="Cheng J."/>
            <person name="Zhang Y."/>
            <person name="Shi Q."/>
            <person name="Xie Y."/>
            <person name="Shi X."/>
            <person name="Chang Y."/>
            <person name="Huang F."/>
            <person name="Chen Y."/>
            <person name="Hong S."/>
            <person name="Mi L."/>
            <person name="Sun Q."/>
            <person name="Zhang L."/>
            <person name="Zhou B."/>
            <person name="Peng R."/>
            <person name="Zhang X."/>
            <person name="Liu F."/>
        </authorList>
    </citation>
    <scope>NUCLEOTIDE SEQUENCE [LARGE SCALE GENOMIC DNA]</scope>
    <source>
        <strain evidence="2">cv. PA1801</strain>
    </source>
</reference>
<organism evidence="1 2">
    <name type="scientific">Gossypium australe</name>
    <dbReference type="NCBI Taxonomy" id="47621"/>
    <lineage>
        <taxon>Eukaryota</taxon>
        <taxon>Viridiplantae</taxon>
        <taxon>Streptophyta</taxon>
        <taxon>Embryophyta</taxon>
        <taxon>Tracheophyta</taxon>
        <taxon>Spermatophyta</taxon>
        <taxon>Magnoliopsida</taxon>
        <taxon>eudicotyledons</taxon>
        <taxon>Gunneridae</taxon>
        <taxon>Pentapetalae</taxon>
        <taxon>rosids</taxon>
        <taxon>malvids</taxon>
        <taxon>Malvales</taxon>
        <taxon>Malvaceae</taxon>
        <taxon>Malvoideae</taxon>
        <taxon>Gossypium</taxon>
    </lineage>
</organism>
<dbReference type="AlphaFoldDB" id="A0A5B6VVX6"/>
<protein>
    <submittedName>
        <fullName evidence="1">Uncharacterized protein</fullName>
    </submittedName>
</protein>
<name>A0A5B6VVX6_9ROSI</name>
<dbReference type="EMBL" id="SMMG02000005">
    <property type="protein sequence ID" value="KAA3472987.1"/>
    <property type="molecule type" value="Genomic_DNA"/>
</dbReference>
<evidence type="ECO:0000313" key="1">
    <source>
        <dbReference type="EMBL" id="KAA3472987.1"/>
    </source>
</evidence>
<keyword evidence="2" id="KW-1185">Reference proteome</keyword>
<gene>
    <name evidence="1" type="ORF">EPI10_023402</name>
</gene>
<sequence length="69" mass="7760">MLLPFDEFNNRETIRVESTGLDNAANIISALAAQKIMYSQKSCQGYRQSKKLSLLLSTGNFSNIDYRLA</sequence>